<evidence type="ECO:0000313" key="2">
    <source>
        <dbReference type="EMBL" id="MFC4358437.1"/>
    </source>
</evidence>
<evidence type="ECO:0000256" key="1">
    <source>
        <dbReference type="SAM" id="MobiDB-lite"/>
    </source>
</evidence>
<dbReference type="RefSeq" id="WP_267623834.1">
    <property type="nucleotide sequence ID" value="NZ_JAODIW010000008.1"/>
</dbReference>
<dbReference type="InterPro" id="IPR036010">
    <property type="entry name" value="2Fe-2S_ferredoxin-like_sf"/>
</dbReference>
<proteinExistence type="predicted"/>
<reference evidence="2 3" key="1">
    <citation type="journal article" date="2019" name="Int. J. Syst. Evol. Microbiol.">
        <title>The Global Catalogue of Microorganisms (GCM) 10K type strain sequencing project: providing services to taxonomists for standard genome sequencing and annotation.</title>
        <authorList>
            <consortium name="The Broad Institute Genomics Platform"/>
            <consortium name="The Broad Institute Genome Sequencing Center for Infectious Disease"/>
            <person name="Wu L."/>
            <person name="Ma J."/>
        </authorList>
    </citation>
    <scope>NUCLEOTIDE SEQUENCE [LARGE SCALE GENOMIC DNA]</scope>
    <source>
        <strain evidence="2 3">CGMCC 1.12553</strain>
    </source>
</reference>
<accession>A0ABD5PCQ5</accession>
<dbReference type="Proteomes" id="UP001595921">
    <property type="component" value="Unassembled WGS sequence"/>
</dbReference>
<dbReference type="InterPro" id="IPR012675">
    <property type="entry name" value="Beta-grasp_dom_sf"/>
</dbReference>
<protein>
    <submittedName>
        <fullName evidence="2">2Fe-2S iron-sulfur cluster-binding protein</fullName>
    </submittedName>
</protein>
<dbReference type="SUPFAM" id="SSF54292">
    <property type="entry name" value="2Fe-2S ferredoxin-like"/>
    <property type="match status" value="1"/>
</dbReference>
<organism evidence="2 3">
    <name type="scientific">Halobium salinum</name>
    <dbReference type="NCBI Taxonomy" id="1364940"/>
    <lineage>
        <taxon>Archaea</taxon>
        <taxon>Methanobacteriati</taxon>
        <taxon>Methanobacteriota</taxon>
        <taxon>Stenosarchaea group</taxon>
        <taxon>Halobacteria</taxon>
        <taxon>Halobacteriales</taxon>
        <taxon>Haloferacaceae</taxon>
        <taxon>Halobium</taxon>
    </lineage>
</organism>
<comment type="caution">
    <text evidence="2">The sequence shown here is derived from an EMBL/GenBank/DDBJ whole genome shotgun (WGS) entry which is preliminary data.</text>
</comment>
<gene>
    <name evidence="2" type="ORF">ACFO0N_10850</name>
</gene>
<feature type="region of interest" description="Disordered" evidence="1">
    <location>
        <begin position="1"/>
        <end position="20"/>
    </location>
</feature>
<dbReference type="EMBL" id="JBHSDS010000006">
    <property type="protein sequence ID" value="MFC4358437.1"/>
    <property type="molecule type" value="Genomic_DNA"/>
</dbReference>
<dbReference type="Gene3D" id="3.10.20.30">
    <property type="match status" value="1"/>
</dbReference>
<evidence type="ECO:0000313" key="3">
    <source>
        <dbReference type="Proteomes" id="UP001595921"/>
    </source>
</evidence>
<keyword evidence="3" id="KW-1185">Reference proteome</keyword>
<sequence>MSEEASPDPQSGDGGADEDTVRLTVVDDLRGRGPVDLRVPRGANLREALLAAGYSPYAPVAERANCGGRGLCATCGVRFEAASDGDDPDPPQADHWHDRLADRFGYPRLSCQLTCDRDLTVRIPEKRVWGGRESDSA</sequence>
<dbReference type="AlphaFoldDB" id="A0ABD5PCQ5"/>
<name>A0ABD5PCQ5_9EURY</name>